<evidence type="ECO:0000256" key="1">
    <source>
        <dbReference type="SAM" id="Phobius"/>
    </source>
</evidence>
<proteinExistence type="predicted"/>
<gene>
    <name evidence="3" type="ORF">A3E44_03510</name>
</gene>
<feature type="transmembrane region" description="Helical" evidence="1">
    <location>
        <begin position="104"/>
        <end position="122"/>
    </location>
</feature>
<feature type="transmembrane region" description="Helical" evidence="1">
    <location>
        <begin position="7"/>
        <end position="25"/>
    </location>
</feature>
<accession>A0A1F8AUA2</accession>
<dbReference type="NCBIfam" id="NF037970">
    <property type="entry name" value="vanZ_1"/>
    <property type="match status" value="1"/>
</dbReference>
<feature type="transmembrane region" description="Helical" evidence="1">
    <location>
        <begin position="75"/>
        <end position="92"/>
    </location>
</feature>
<reference evidence="3 4" key="1">
    <citation type="journal article" date="2016" name="Nat. Commun.">
        <title>Thousands of microbial genomes shed light on interconnected biogeochemical processes in an aquifer system.</title>
        <authorList>
            <person name="Anantharaman K."/>
            <person name="Brown C.T."/>
            <person name="Hug L.A."/>
            <person name="Sharon I."/>
            <person name="Castelle C.J."/>
            <person name="Probst A.J."/>
            <person name="Thomas B.C."/>
            <person name="Singh A."/>
            <person name="Wilkins M.J."/>
            <person name="Karaoz U."/>
            <person name="Brodie E.L."/>
            <person name="Williams K.H."/>
            <person name="Hubbard S.S."/>
            <person name="Banfield J.F."/>
        </authorList>
    </citation>
    <scope>NUCLEOTIDE SEQUENCE [LARGE SCALE GENOMIC DNA]</scope>
</reference>
<evidence type="ECO:0000259" key="2">
    <source>
        <dbReference type="Pfam" id="PF04892"/>
    </source>
</evidence>
<dbReference type="EMBL" id="MGGW01000004">
    <property type="protein sequence ID" value="OGM55322.1"/>
    <property type="molecule type" value="Genomic_DNA"/>
</dbReference>
<dbReference type="PANTHER" id="PTHR28008:SF1">
    <property type="entry name" value="DOMAIN PROTEIN, PUTATIVE (AFU_ORTHOLOGUE AFUA_3G10980)-RELATED"/>
    <property type="match status" value="1"/>
</dbReference>
<dbReference type="AlphaFoldDB" id="A0A1F8AUA2"/>
<evidence type="ECO:0000313" key="3">
    <source>
        <dbReference type="EMBL" id="OGM55322.1"/>
    </source>
</evidence>
<dbReference type="Pfam" id="PF04892">
    <property type="entry name" value="VanZ"/>
    <property type="match status" value="1"/>
</dbReference>
<dbReference type="PANTHER" id="PTHR28008">
    <property type="entry name" value="DOMAIN PROTEIN, PUTATIVE (AFU_ORTHOLOGUE AFUA_3G10980)-RELATED"/>
    <property type="match status" value="1"/>
</dbReference>
<keyword evidence="1" id="KW-1133">Transmembrane helix</keyword>
<keyword evidence="1" id="KW-0812">Transmembrane</keyword>
<dbReference type="Proteomes" id="UP000178603">
    <property type="component" value="Unassembled WGS sequence"/>
</dbReference>
<organism evidence="3 4">
    <name type="scientific">Candidatus Woesebacteria bacterium RIFCSPHIGHO2_12_FULL_41_24</name>
    <dbReference type="NCBI Taxonomy" id="1802510"/>
    <lineage>
        <taxon>Bacteria</taxon>
        <taxon>Candidatus Woeseibacteriota</taxon>
    </lineage>
</organism>
<dbReference type="InterPro" id="IPR006976">
    <property type="entry name" value="VanZ-like"/>
</dbReference>
<protein>
    <recommendedName>
        <fullName evidence="2">VanZ-like domain-containing protein</fullName>
    </recommendedName>
</protein>
<comment type="caution">
    <text evidence="3">The sequence shown here is derived from an EMBL/GenBank/DDBJ whole genome shotgun (WGS) entry which is preliminary data.</text>
</comment>
<keyword evidence="1" id="KW-0472">Membrane</keyword>
<evidence type="ECO:0000313" key="4">
    <source>
        <dbReference type="Proteomes" id="UP000178603"/>
    </source>
</evidence>
<name>A0A1F8AUA2_9BACT</name>
<sequence>MEKFRKFLFFLGPVIFWASVIFWFSSRPTGAVSEVHWQDFFFKKFLHVAFFGTLAALLYRALLGNGVNKMSSVKLSIFLTILYGGFDELHQSFTAGRQPTIRDIVFDTLGALIAVYILWSVLPRTGGQIKKLARVLNLI</sequence>
<feature type="transmembrane region" description="Helical" evidence="1">
    <location>
        <begin position="45"/>
        <end position="63"/>
    </location>
</feature>
<feature type="domain" description="VanZ-like" evidence="2">
    <location>
        <begin position="14"/>
        <end position="119"/>
    </location>
</feature>